<protein>
    <recommendedName>
        <fullName evidence="5">Thiamine diphosphokinase</fullName>
        <ecNumber evidence="5">2.7.6.2</ecNumber>
    </recommendedName>
</protein>
<dbReference type="InterPro" id="IPR007371">
    <property type="entry name" value="TPK_catalytic"/>
</dbReference>
<dbReference type="GO" id="GO:0005524">
    <property type="term" value="F:ATP binding"/>
    <property type="evidence" value="ECO:0007669"/>
    <property type="project" value="UniProtKB-KW"/>
</dbReference>
<dbReference type="SUPFAM" id="SSF63862">
    <property type="entry name" value="Thiamin pyrophosphokinase, substrate-binding domain"/>
    <property type="match status" value="1"/>
</dbReference>
<dbReference type="Gene3D" id="3.40.50.10240">
    <property type="entry name" value="Thiamin pyrophosphokinase, catalytic domain"/>
    <property type="match status" value="1"/>
</dbReference>
<evidence type="ECO:0000256" key="2">
    <source>
        <dbReference type="ARBA" id="ARBA00022741"/>
    </source>
</evidence>
<dbReference type="RefSeq" id="WP_078109718.1">
    <property type="nucleotide sequence ID" value="NZ_CP065424.1"/>
</dbReference>
<dbReference type="InterPro" id="IPR007373">
    <property type="entry name" value="Thiamin_PyroPKinase_B1-bd"/>
</dbReference>
<dbReference type="GO" id="GO:0030975">
    <property type="term" value="F:thiamine binding"/>
    <property type="evidence" value="ECO:0007669"/>
    <property type="project" value="InterPro"/>
</dbReference>
<organism evidence="7 8">
    <name type="scientific">Heyndrickxia oleronia</name>
    <dbReference type="NCBI Taxonomy" id="38875"/>
    <lineage>
        <taxon>Bacteria</taxon>
        <taxon>Bacillati</taxon>
        <taxon>Bacillota</taxon>
        <taxon>Bacilli</taxon>
        <taxon>Bacillales</taxon>
        <taxon>Bacillaceae</taxon>
        <taxon>Heyndrickxia</taxon>
    </lineage>
</organism>
<keyword evidence="3 7" id="KW-0418">Kinase</keyword>
<evidence type="ECO:0000256" key="5">
    <source>
        <dbReference type="NCBIfam" id="TIGR01378"/>
    </source>
</evidence>
<dbReference type="PANTHER" id="PTHR41299:SF1">
    <property type="entry name" value="THIAMINE PYROPHOSPHOKINASE"/>
    <property type="match status" value="1"/>
</dbReference>
<evidence type="ECO:0000313" key="8">
    <source>
        <dbReference type="Proteomes" id="UP000189761"/>
    </source>
</evidence>
<sequence length="215" mass="24538">MQPIIHIVAGGPRTYIPDLSNYHSSEVIWVGVDFGVMYLIQNNIHPSLAFGDFDSVTKDQWEQLKQITNNIKKYKPEKDETDMELAFLWAINQNPRIIRIFGATGGRMDHFMANVMILTREESIGCTIEIIDKQNIISVFSPGRYTINKIDKRSYISFIPLSKHVEGITLLGFKYPLENKHIQMGSTLCISNELIEETGTFSFTSGILMMIRSED</sequence>
<evidence type="ECO:0000256" key="3">
    <source>
        <dbReference type="ARBA" id="ARBA00022777"/>
    </source>
</evidence>
<evidence type="ECO:0000256" key="1">
    <source>
        <dbReference type="ARBA" id="ARBA00022679"/>
    </source>
</evidence>
<dbReference type="GO" id="GO:0016301">
    <property type="term" value="F:kinase activity"/>
    <property type="evidence" value="ECO:0007669"/>
    <property type="project" value="UniProtKB-KW"/>
</dbReference>
<dbReference type="Pfam" id="PF04265">
    <property type="entry name" value="TPK_B1_binding"/>
    <property type="match status" value="1"/>
</dbReference>
<evidence type="ECO:0000259" key="6">
    <source>
        <dbReference type="SMART" id="SM00983"/>
    </source>
</evidence>
<dbReference type="InterPro" id="IPR053149">
    <property type="entry name" value="TPK"/>
</dbReference>
<gene>
    <name evidence="7" type="ORF">BWZ43_06075</name>
</gene>
<accession>A0A8E2LFC3</accession>
<dbReference type="NCBIfam" id="TIGR01378">
    <property type="entry name" value="thi_PPkinase"/>
    <property type="match status" value="1"/>
</dbReference>
<dbReference type="Pfam" id="PF04263">
    <property type="entry name" value="TPK_catalytic"/>
    <property type="match status" value="1"/>
</dbReference>
<keyword evidence="4" id="KW-0067">ATP-binding</keyword>
<reference evidence="7 8" key="1">
    <citation type="submission" date="2017-01" db="EMBL/GenBank/DDBJ databases">
        <title>Draft genome sequence of Bacillus oleronius.</title>
        <authorList>
            <person name="Allam M."/>
        </authorList>
    </citation>
    <scope>NUCLEOTIDE SEQUENCE [LARGE SCALE GENOMIC DNA]</scope>
    <source>
        <strain evidence="7 8">DSM 9356</strain>
    </source>
</reference>
<dbReference type="SMART" id="SM00983">
    <property type="entry name" value="TPK_B1_binding"/>
    <property type="match status" value="1"/>
</dbReference>
<proteinExistence type="predicted"/>
<dbReference type="GO" id="GO:0006772">
    <property type="term" value="P:thiamine metabolic process"/>
    <property type="evidence" value="ECO:0007669"/>
    <property type="project" value="UniProtKB-UniRule"/>
</dbReference>
<feature type="domain" description="Thiamin pyrophosphokinase thiamin-binding" evidence="6">
    <location>
        <begin position="143"/>
        <end position="209"/>
    </location>
</feature>
<dbReference type="SUPFAM" id="SSF63999">
    <property type="entry name" value="Thiamin pyrophosphokinase, catalytic domain"/>
    <property type="match status" value="1"/>
</dbReference>
<keyword evidence="1" id="KW-0808">Transferase</keyword>
<dbReference type="Proteomes" id="UP000189761">
    <property type="component" value="Unassembled WGS sequence"/>
</dbReference>
<dbReference type="AlphaFoldDB" id="A0A8E2LFC3"/>
<dbReference type="GO" id="GO:0009229">
    <property type="term" value="P:thiamine diphosphate biosynthetic process"/>
    <property type="evidence" value="ECO:0007669"/>
    <property type="project" value="InterPro"/>
</dbReference>
<keyword evidence="8" id="KW-1185">Reference proteome</keyword>
<dbReference type="EMBL" id="MTLA01000063">
    <property type="protein sequence ID" value="OOP69233.1"/>
    <property type="molecule type" value="Genomic_DNA"/>
</dbReference>
<dbReference type="PANTHER" id="PTHR41299">
    <property type="entry name" value="THIAMINE PYROPHOSPHOKINASE"/>
    <property type="match status" value="1"/>
</dbReference>
<dbReference type="GO" id="GO:0004788">
    <property type="term" value="F:thiamine diphosphokinase activity"/>
    <property type="evidence" value="ECO:0007669"/>
    <property type="project" value="UniProtKB-UniRule"/>
</dbReference>
<dbReference type="InterPro" id="IPR006282">
    <property type="entry name" value="Thi_PPkinase"/>
</dbReference>
<dbReference type="InterPro" id="IPR036371">
    <property type="entry name" value="TPK_B1-bd_sf"/>
</dbReference>
<dbReference type="InterPro" id="IPR036759">
    <property type="entry name" value="TPK_catalytic_sf"/>
</dbReference>
<evidence type="ECO:0000313" key="7">
    <source>
        <dbReference type="EMBL" id="OOP69233.1"/>
    </source>
</evidence>
<dbReference type="EC" id="2.7.6.2" evidence="5"/>
<comment type="caution">
    <text evidence="7">The sequence shown here is derived from an EMBL/GenBank/DDBJ whole genome shotgun (WGS) entry which is preliminary data.</text>
</comment>
<evidence type="ECO:0000256" key="4">
    <source>
        <dbReference type="ARBA" id="ARBA00022840"/>
    </source>
</evidence>
<keyword evidence="2" id="KW-0547">Nucleotide-binding</keyword>
<name>A0A8E2LFC3_9BACI</name>
<dbReference type="CDD" id="cd07995">
    <property type="entry name" value="TPK"/>
    <property type="match status" value="1"/>
</dbReference>